<dbReference type="Proteomes" id="UP001652623">
    <property type="component" value="Chromosome 10"/>
</dbReference>
<dbReference type="PANTHER" id="PTHR46913:SF1">
    <property type="entry name" value="RING-H2 FINGER PROTEIN ATL16"/>
    <property type="match status" value="1"/>
</dbReference>
<dbReference type="InterPro" id="IPR044600">
    <property type="entry name" value="ATL1/ATL16-like"/>
</dbReference>
<evidence type="ECO:0000256" key="2">
    <source>
        <dbReference type="ARBA" id="ARBA00004167"/>
    </source>
</evidence>
<proteinExistence type="inferred from homology"/>
<keyword evidence="6" id="KW-0812">Transmembrane</keyword>
<keyword evidence="11" id="KW-1133">Transmembrane helix</keyword>
<evidence type="ECO:0000259" key="15">
    <source>
        <dbReference type="PROSITE" id="PS50089"/>
    </source>
</evidence>
<dbReference type="RefSeq" id="XP_060668176.1">
    <property type="nucleotide sequence ID" value="XM_060812193.1"/>
</dbReference>
<dbReference type="InterPro" id="IPR001841">
    <property type="entry name" value="Znf_RING"/>
</dbReference>
<keyword evidence="9" id="KW-0833">Ubl conjugation pathway</keyword>
<comment type="subcellular location">
    <subcellularLocation>
        <location evidence="2">Membrane</location>
        <topology evidence="2">Single-pass membrane protein</topology>
    </subcellularLocation>
</comment>
<comment type="similarity">
    <text evidence="13">Belongs to the RING-type zinc finger family. ATL subfamily.</text>
</comment>
<evidence type="ECO:0000256" key="6">
    <source>
        <dbReference type="ARBA" id="ARBA00022692"/>
    </source>
</evidence>
<name>A0ABM3ZUL7_ZIZJJ</name>
<evidence type="ECO:0000256" key="8">
    <source>
        <dbReference type="ARBA" id="ARBA00022771"/>
    </source>
</evidence>
<protein>
    <recommendedName>
        <fullName evidence="4">RING-type E3 ubiquitin transferase</fullName>
        <ecNumber evidence="4">2.3.2.27</ecNumber>
    </recommendedName>
</protein>
<evidence type="ECO:0000256" key="13">
    <source>
        <dbReference type="ARBA" id="ARBA00024209"/>
    </source>
</evidence>
<keyword evidence="5" id="KW-0808">Transferase</keyword>
<accession>A0ABM3ZUL7</accession>
<comment type="catalytic activity">
    <reaction evidence="1">
        <text>S-ubiquitinyl-[E2 ubiquitin-conjugating enzyme]-L-cysteine + [acceptor protein]-L-lysine = [E2 ubiquitin-conjugating enzyme]-L-cysteine + N(6)-ubiquitinyl-[acceptor protein]-L-lysine.</text>
        <dbReference type="EC" id="2.3.2.27"/>
    </reaction>
</comment>
<organism evidence="16 17">
    <name type="scientific">Ziziphus jujuba</name>
    <name type="common">Chinese jujube</name>
    <name type="synonym">Ziziphus sativa</name>
    <dbReference type="NCBI Taxonomy" id="326968"/>
    <lineage>
        <taxon>Eukaryota</taxon>
        <taxon>Viridiplantae</taxon>
        <taxon>Streptophyta</taxon>
        <taxon>Embryophyta</taxon>
        <taxon>Tracheophyta</taxon>
        <taxon>Spermatophyta</taxon>
        <taxon>Magnoliopsida</taxon>
        <taxon>eudicotyledons</taxon>
        <taxon>Gunneridae</taxon>
        <taxon>Pentapetalae</taxon>
        <taxon>rosids</taxon>
        <taxon>fabids</taxon>
        <taxon>Rosales</taxon>
        <taxon>Rhamnaceae</taxon>
        <taxon>Paliureae</taxon>
        <taxon>Ziziphus</taxon>
    </lineage>
</organism>
<evidence type="ECO:0000256" key="5">
    <source>
        <dbReference type="ARBA" id="ARBA00022679"/>
    </source>
</evidence>
<gene>
    <name evidence="17" type="primary">LOC132799730</name>
</gene>
<evidence type="ECO:0000256" key="7">
    <source>
        <dbReference type="ARBA" id="ARBA00022723"/>
    </source>
</evidence>
<keyword evidence="10" id="KW-0862">Zinc</keyword>
<comment type="pathway">
    <text evidence="3">Protein modification; protein ubiquitination.</text>
</comment>
<dbReference type="Pfam" id="PF13639">
    <property type="entry name" value="zf-RING_2"/>
    <property type="match status" value="1"/>
</dbReference>
<dbReference type="EC" id="2.3.2.27" evidence="4"/>
<reference evidence="17" key="1">
    <citation type="submission" date="2025-08" db="UniProtKB">
        <authorList>
            <consortium name="RefSeq"/>
        </authorList>
    </citation>
    <scope>IDENTIFICATION</scope>
    <source>
        <tissue evidence="17">Seedling</tissue>
    </source>
</reference>
<dbReference type="PANTHER" id="PTHR46913">
    <property type="entry name" value="RING-H2 FINGER PROTEIN ATL16"/>
    <property type="match status" value="1"/>
</dbReference>
<evidence type="ECO:0000256" key="14">
    <source>
        <dbReference type="PROSITE-ProRule" id="PRU00175"/>
    </source>
</evidence>
<evidence type="ECO:0000313" key="17">
    <source>
        <dbReference type="RefSeq" id="XP_060668176.1"/>
    </source>
</evidence>
<keyword evidence="16" id="KW-1185">Reference proteome</keyword>
<evidence type="ECO:0000256" key="4">
    <source>
        <dbReference type="ARBA" id="ARBA00012483"/>
    </source>
</evidence>
<evidence type="ECO:0000313" key="16">
    <source>
        <dbReference type="Proteomes" id="UP001652623"/>
    </source>
</evidence>
<evidence type="ECO:0000256" key="12">
    <source>
        <dbReference type="ARBA" id="ARBA00023136"/>
    </source>
</evidence>
<sequence>MGGYYQEMKFDLPNETHVEFWVVARCIYNRRRNSINNNRRRNSVTASTHDNDNEVELAVLISASSSAPPPDHVGVYPCVRQRIPQTTYKSCSTSFSVQPFHEEMCALWQYDFMDGDSVSIIPHCSHSFHSSCISSHMDYSKGCPCCRCVITVDLAPLEHDDDANYQHCPVIEE</sequence>
<keyword evidence="7" id="KW-0479">Metal-binding</keyword>
<evidence type="ECO:0000256" key="1">
    <source>
        <dbReference type="ARBA" id="ARBA00000900"/>
    </source>
</evidence>
<feature type="domain" description="RING-type" evidence="15">
    <location>
        <begin position="105"/>
        <end position="147"/>
    </location>
</feature>
<keyword evidence="12" id="KW-0472">Membrane</keyword>
<evidence type="ECO:0000256" key="11">
    <source>
        <dbReference type="ARBA" id="ARBA00022989"/>
    </source>
</evidence>
<dbReference type="SUPFAM" id="SSF57850">
    <property type="entry name" value="RING/U-box"/>
    <property type="match status" value="1"/>
</dbReference>
<evidence type="ECO:0000256" key="10">
    <source>
        <dbReference type="ARBA" id="ARBA00022833"/>
    </source>
</evidence>
<dbReference type="PROSITE" id="PS50089">
    <property type="entry name" value="ZF_RING_2"/>
    <property type="match status" value="1"/>
</dbReference>
<dbReference type="Gene3D" id="3.30.40.10">
    <property type="entry name" value="Zinc/RING finger domain, C3HC4 (zinc finger)"/>
    <property type="match status" value="1"/>
</dbReference>
<dbReference type="InterPro" id="IPR013083">
    <property type="entry name" value="Znf_RING/FYVE/PHD"/>
</dbReference>
<evidence type="ECO:0000256" key="9">
    <source>
        <dbReference type="ARBA" id="ARBA00022786"/>
    </source>
</evidence>
<keyword evidence="8 14" id="KW-0863">Zinc-finger</keyword>
<dbReference type="GeneID" id="132799730"/>
<evidence type="ECO:0000256" key="3">
    <source>
        <dbReference type="ARBA" id="ARBA00004906"/>
    </source>
</evidence>